<organism evidence="3 4">
    <name type="scientific">Trichodelitschia bisporula</name>
    <dbReference type="NCBI Taxonomy" id="703511"/>
    <lineage>
        <taxon>Eukaryota</taxon>
        <taxon>Fungi</taxon>
        <taxon>Dikarya</taxon>
        <taxon>Ascomycota</taxon>
        <taxon>Pezizomycotina</taxon>
        <taxon>Dothideomycetes</taxon>
        <taxon>Dothideomycetes incertae sedis</taxon>
        <taxon>Phaeotrichales</taxon>
        <taxon>Phaeotrichaceae</taxon>
        <taxon>Trichodelitschia</taxon>
    </lineage>
</organism>
<reference evidence="3" key="1">
    <citation type="journal article" date="2020" name="Stud. Mycol.">
        <title>101 Dothideomycetes genomes: a test case for predicting lifestyles and emergence of pathogens.</title>
        <authorList>
            <person name="Haridas S."/>
            <person name="Albert R."/>
            <person name="Binder M."/>
            <person name="Bloem J."/>
            <person name="Labutti K."/>
            <person name="Salamov A."/>
            <person name="Andreopoulos B."/>
            <person name="Baker S."/>
            <person name="Barry K."/>
            <person name="Bills G."/>
            <person name="Bluhm B."/>
            <person name="Cannon C."/>
            <person name="Castanera R."/>
            <person name="Culley D."/>
            <person name="Daum C."/>
            <person name="Ezra D."/>
            <person name="Gonzalez J."/>
            <person name="Henrissat B."/>
            <person name="Kuo A."/>
            <person name="Liang C."/>
            <person name="Lipzen A."/>
            <person name="Lutzoni F."/>
            <person name="Magnuson J."/>
            <person name="Mondo S."/>
            <person name="Nolan M."/>
            <person name="Ohm R."/>
            <person name="Pangilinan J."/>
            <person name="Park H.-J."/>
            <person name="Ramirez L."/>
            <person name="Alfaro M."/>
            <person name="Sun H."/>
            <person name="Tritt A."/>
            <person name="Yoshinaga Y."/>
            <person name="Zwiers L.-H."/>
            <person name="Turgeon B."/>
            <person name="Goodwin S."/>
            <person name="Spatafora J."/>
            <person name="Crous P."/>
            <person name="Grigoriev I."/>
        </authorList>
    </citation>
    <scope>NUCLEOTIDE SEQUENCE</scope>
    <source>
        <strain evidence="3">CBS 262.69</strain>
    </source>
</reference>
<feature type="transmembrane region" description="Helical" evidence="2">
    <location>
        <begin position="89"/>
        <end position="113"/>
    </location>
</feature>
<evidence type="ECO:0000256" key="1">
    <source>
        <dbReference type="SAM" id="MobiDB-lite"/>
    </source>
</evidence>
<gene>
    <name evidence="3" type="ORF">EJ06DRAFT_539912</name>
</gene>
<feature type="compositionally biased region" description="Polar residues" evidence="1">
    <location>
        <begin position="224"/>
        <end position="236"/>
    </location>
</feature>
<keyword evidence="2" id="KW-0472">Membrane</keyword>
<feature type="transmembrane region" description="Helical" evidence="2">
    <location>
        <begin position="21"/>
        <end position="47"/>
    </location>
</feature>
<proteinExistence type="predicted"/>
<feature type="compositionally biased region" description="Basic and acidic residues" evidence="1">
    <location>
        <begin position="287"/>
        <end position="297"/>
    </location>
</feature>
<dbReference type="OrthoDB" id="3338076at2759"/>
<dbReference type="GO" id="GO:0000139">
    <property type="term" value="C:Golgi membrane"/>
    <property type="evidence" value="ECO:0007669"/>
    <property type="project" value="TreeGrafter"/>
</dbReference>
<keyword evidence="2" id="KW-0812">Transmembrane</keyword>
<sequence>MGRLSLLKVPRPTKFLHFMSLRTGTSTILLAHVINKATGVYGILALLTGYSISSFQLSMYLYSLIALALTVYLAPHIRSQTPWHCLAFAQLYVLDTIINSLYTAVFAFTWFMVVASKDVATKIPGGKTIDNTSGFTNPQYNVSQVDVVAAPASGLRPGQDAVAVGSGTASGGQGLANVVLSPGGVMSIIIVCFFWALRVYAVLVVMAYARQVLHQSIQVSSTRNYDLHSGSKSSELAESPFEEGKEEGWGWKGKVGRFMVGLGRTYWLGRDEEDEAWMKSMGTKFRKNADQSGVHERERRRRSGTDPPRPPPGLV</sequence>
<dbReference type="PANTHER" id="PTHR28077">
    <property type="entry name" value="INOSITOL PHOSPHORYLCERAMIDE SYNTHASE REGULATORY SUBUNIT KEI1"/>
    <property type="match status" value="1"/>
</dbReference>
<dbReference type="AlphaFoldDB" id="A0A6G1HL05"/>
<dbReference type="Pfam" id="PF08552">
    <property type="entry name" value="Kei1"/>
    <property type="match status" value="1"/>
</dbReference>
<keyword evidence="2" id="KW-1133">Transmembrane helix</keyword>
<dbReference type="GO" id="GO:0006673">
    <property type="term" value="P:inositol phosphoceramide metabolic process"/>
    <property type="evidence" value="ECO:0007669"/>
    <property type="project" value="InterPro"/>
</dbReference>
<feature type="region of interest" description="Disordered" evidence="1">
    <location>
        <begin position="282"/>
        <end position="315"/>
    </location>
</feature>
<evidence type="ECO:0000256" key="2">
    <source>
        <dbReference type="SAM" id="Phobius"/>
    </source>
</evidence>
<keyword evidence="4" id="KW-1185">Reference proteome</keyword>
<feature type="region of interest" description="Disordered" evidence="1">
    <location>
        <begin position="224"/>
        <end position="246"/>
    </location>
</feature>
<dbReference type="EMBL" id="ML996706">
    <property type="protein sequence ID" value="KAF2396690.1"/>
    <property type="molecule type" value="Genomic_DNA"/>
</dbReference>
<accession>A0A6G1HL05</accession>
<evidence type="ECO:0000313" key="3">
    <source>
        <dbReference type="EMBL" id="KAF2396690.1"/>
    </source>
</evidence>
<evidence type="ECO:0000313" key="4">
    <source>
        <dbReference type="Proteomes" id="UP000799640"/>
    </source>
</evidence>
<name>A0A6G1HL05_9PEZI</name>
<protein>
    <submittedName>
        <fullName evidence="3">DUF1753-domain-containing protein</fullName>
    </submittedName>
</protein>
<feature type="transmembrane region" description="Helical" evidence="2">
    <location>
        <begin position="59"/>
        <end position="77"/>
    </location>
</feature>
<dbReference type="Proteomes" id="UP000799640">
    <property type="component" value="Unassembled WGS sequence"/>
</dbReference>
<dbReference type="GO" id="GO:0070916">
    <property type="term" value="C:inositol phosphoceramide synthase complex"/>
    <property type="evidence" value="ECO:0007669"/>
    <property type="project" value="TreeGrafter"/>
</dbReference>
<feature type="transmembrane region" description="Helical" evidence="2">
    <location>
        <begin position="185"/>
        <end position="209"/>
    </location>
</feature>
<dbReference type="InterPro" id="IPR013862">
    <property type="entry name" value="Kei1"/>
</dbReference>
<dbReference type="GO" id="GO:0070917">
    <property type="term" value="F:inositol phosphoceramide synthase regulator activity"/>
    <property type="evidence" value="ECO:0007669"/>
    <property type="project" value="InterPro"/>
</dbReference>
<dbReference type="PANTHER" id="PTHR28077:SF1">
    <property type="entry name" value="INOSITOL PHOSPHORYLCERAMIDE SYNTHASE REGULATORY SUBUNIT KEI1"/>
    <property type="match status" value="1"/>
</dbReference>